<dbReference type="AlphaFoldDB" id="A0AB39PA32"/>
<evidence type="ECO:0000313" key="2">
    <source>
        <dbReference type="EMBL" id="XDQ26676.1"/>
    </source>
</evidence>
<gene>
    <name evidence="2" type="ORF">AB5J56_19055</name>
</gene>
<evidence type="ECO:0000256" key="1">
    <source>
        <dbReference type="SAM" id="Phobius"/>
    </source>
</evidence>
<keyword evidence="1" id="KW-0812">Transmembrane</keyword>
<organism evidence="2">
    <name type="scientific">Streptomyces sp. R21</name>
    <dbReference type="NCBI Taxonomy" id="3238627"/>
    <lineage>
        <taxon>Bacteria</taxon>
        <taxon>Bacillati</taxon>
        <taxon>Actinomycetota</taxon>
        <taxon>Actinomycetes</taxon>
        <taxon>Kitasatosporales</taxon>
        <taxon>Streptomycetaceae</taxon>
        <taxon>Streptomyces</taxon>
    </lineage>
</organism>
<dbReference type="EMBL" id="CP163435">
    <property type="protein sequence ID" value="XDQ26676.1"/>
    <property type="molecule type" value="Genomic_DNA"/>
</dbReference>
<feature type="transmembrane region" description="Helical" evidence="1">
    <location>
        <begin position="31"/>
        <end position="55"/>
    </location>
</feature>
<dbReference type="RefSeq" id="WP_369233929.1">
    <property type="nucleotide sequence ID" value="NZ_CP163435.1"/>
</dbReference>
<proteinExistence type="predicted"/>
<reference evidence="2" key="1">
    <citation type="submission" date="2024-07" db="EMBL/GenBank/DDBJ databases">
        <authorList>
            <person name="Yu S.T."/>
        </authorList>
    </citation>
    <scope>NUCLEOTIDE SEQUENCE</scope>
    <source>
        <strain evidence="2">R21</strain>
    </source>
</reference>
<keyword evidence="1" id="KW-1133">Transmembrane helix</keyword>
<name>A0AB39PA32_9ACTN</name>
<keyword evidence="1" id="KW-0472">Membrane</keyword>
<sequence>MSLLYAANAVMDTPLAVSGAVTGPLDTVLGWIAWLVTAAGVAGLLIVGTRMALAVKTGDGEEHLSQFLTVMGACVIGATAGPIVSFVMPWL</sequence>
<feature type="transmembrane region" description="Helical" evidence="1">
    <location>
        <begin position="67"/>
        <end position="88"/>
    </location>
</feature>
<accession>A0AB39PA32</accession>
<protein>
    <submittedName>
        <fullName evidence="2">Uncharacterized protein</fullName>
    </submittedName>
</protein>